<name>A0ACC2U234_9FUNG</name>
<accession>A0ACC2U234</accession>
<proteinExistence type="predicted"/>
<evidence type="ECO:0000313" key="1">
    <source>
        <dbReference type="EMBL" id="KAJ9080832.1"/>
    </source>
</evidence>
<organism evidence="1 2">
    <name type="scientific">Entomophthora muscae</name>
    <dbReference type="NCBI Taxonomy" id="34485"/>
    <lineage>
        <taxon>Eukaryota</taxon>
        <taxon>Fungi</taxon>
        <taxon>Fungi incertae sedis</taxon>
        <taxon>Zoopagomycota</taxon>
        <taxon>Entomophthoromycotina</taxon>
        <taxon>Entomophthoromycetes</taxon>
        <taxon>Entomophthorales</taxon>
        <taxon>Entomophthoraceae</taxon>
        <taxon>Entomophthora</taxon>
    </lineage>
</organism>
<dbReference type="EMBL" id="QTSX02001519">
    <property type="protein sequence ID" value="KAJ9080832.1"/>
    <property type="molecule type" value="Genomic_DNA"/>
</dbReference>
<reference evidence="1" key="1">
    <citation type="submission" date="2022-04" db="EMBL/GenBank/DDBJ databases">
        <title>Genome of the entomopathogenic fungus Entomophthora muscae.</title>
        <authorList>
            <person name="Elya C."/>
            <person name="Lovett B.R."/>
            <person name="Lee E."/>
            <person name="Macias A.M."/>
            <person name="Hajek A.E."/>
            <person name="De Bivort B.L."/>
            <person name="Kasson M.T."/>
            <person name="De Fine Licht H.H."/>
            <person name="Stajich J.E."/>
        </authorList>
    </citation>
    <scope>NUCLEOTIDE SEQUENCE</scope>
    <source>
        <strain evidence="1">Berkeley</strain>
    </source>
</reference>
<evidence type="ECO:0000313" key="2">
    <source>
        <dbReference type="Proteomes" id="UP001165960"/>
    </source>
</evidence>
<keyword evidence="2" id="KW-1185">Reference proteome</keyword>
<protein>
    <submittedName>
        <fullName evidence="1">Uncharacterized protein</fullName>
    </submittedName>
</protein>
<gene>
    <name evidence="1" type="ORF">DSO57_1020815</name>
</gene>
<sequence>MEGSSTALKAIQKRRHQTSVYPAGHADIHLGDVVLFNIGDTVREHRPQAFNDLYLGVFNHESLFDQQMVADLFTQIVFHVKMGNQSCKDKHLPPCATVTYQPIKAMTNEEYNKWHMMAITVNPPTSTPATPPSSPTHPIPELTGQHHLNAFLPTIFCLLSIFQDTKSTVELQQVREESKQILAWPTR</sequence>
<comment type="caution">
    <text evidence="1">The sequence shown here is derived from an EMBL/GenBank/DDBJ whole genome shotgun (WGS) entry which is preliminary data.</text>
</comment>
<dbReference type="Proteomes" id="UP001165960">
    <property type="component" value="Unassembled WGS sequence"/>
</dbReference>